<sequence length="519" mass="57694">MNSVIFRMIAAALALLAAQPAWAEWHKAESDHFVIYSDSDAKHIEEFAQRLERFHVAMTKVTGFNPPKPSPSNRVTVYAVGSDRTLKRLYGDTSSNVAGFYIPRAGSSVAFTPNVRLRGSETDFSMIVLLHEYTHHFILSSMPYALPRWVTEGSAEFFAAARFASDGGVDIGLAANHRVGDLNFADKLSVREIMDYDRVAGPGLRRDGFYGQTWLLFHYVMFNQQRLEQYGDYVRRYMQGVPGLEAAEQSFGDLDKLEREVRAYQRSRRIPALRLTAEQLPIGPIAVEALSPGMDAMMDVILRSRRGVNRETALELLPDARAIAARFPDDPGVLTALAEAEYDAGNDAEAIAAADRAIARDPQQKNAYVQKGFALFRRARDAEGDAVDAAYAEAMKPFEALNAIENDHPLPLIYYFRSFTGRRQVPDENARAALERASQLAPFDQELRLNVAMMMIAERKNTLAAQMLAPLAADPHGSGRAQRAKRLVAALERTPDGERLDINDVREDVPTPDLSGEDA</sequence>
<dbReference type="Gene3D" id="1.25.40.10">
    <property type="entry name" value="Tetratricopeptide repeat domain"/>
    <property type="match status" value="1"/>
</dbReference>
<keyword evidence="4" id="KW-1185">Reference proteome</keyword>
<evidence type="ECO:0000313" key="4">
    <source>
        <dbReference type="Proteomes" id="UP001216558"/>
    </source>
</evidence>
<feature type="compositionally biased region" description="Basic and acidic residues" evidence="1">
    <location>
        <begin position="497"/>
        <end position="509"/>
    </location>
</feature>
<accession>A0ABT5JRB9</accession>
<feature type="region of interest" description="Disordered" evidence="1">
    <location>
        <begin position="497"/>
        <end position="519"/>
    </location>
</feature>
<dbReference type="SUPFAM" id="SSF48452">
    <property type="entry name" value="TPR-like"/>
    <property type="match status" value="1"/>
</dbReference>
<organism evidence="3 4">
    <name type="scientific">Erythrobacter fulvus</name>
    <dbReference type="NCBI Taxonomy" id="2987523"/>
    <lineage>
        <taxon>Bacteria</taxon>
        <taxon>Pseudomonadati</taxon>
        <taxon>Pseudomonadota</taxon>
        <taxon>Alphaproteobacteria</taxon>
        <taxon>Sphingomonadales</taxon>
        <taxon>Erythrobacteraceae</taxon>
        <taxon>Erythrobacter/Porphyrobacter group</taxon>
        <taxon>Erythrobacter</taxon>
    </lineage>
</organism>
<evidence type="ECO:0000256" key="1">
    <source>
        <dbReference type="SAM" id="MobiDB-lite"/>
    </source>
</evidence>
<dbReference type="Proteomes" id="UP001216558">
    <property type="component" value="Unassembled WGS sequence"/>
</dbReference>
<feature type="signal peptide" evidence="2">
    <location>
        <begin position="1"/>
        <end position="23"/>
    </location>
</feature>
<comment type="caution">
    <text evidence="3">The sequence shown here is derived from an EMBL/GenBank/DDBJ whole genome shotgun (WGS) entry which is preliminary data.</text>
</comment>
<reference evidence="3 4" key="1">
    <citation type="submission" date="2022-10" db="EMBL/GenBank/DDBJ databases">
        <title>Erythrobacter sp. sf7 Genome sequencing.</title>
        <authorList>
            <person name="Park S."/>
        </authorList>
    </citation>
    <scope>NUCLEOTIDE SEQUENCE [LARGE SCALE GENOMIC DNA]</scope>
    <source>
        <strain evidence="4">sf7</strain>
    </source>
</reference>
<proteinExistence type="predicted"/>
<feature type="chain" id="PRO_5045957973" description="DUF1570 domain-containing protein" evidence="2">
    <location>
        <begin position="24"/>
        <end position="519"/>
    </location>
</feature>
<dbReference type="EMBL" id="JAQQXQ010000007">
    <property type="protein sequence ID" value="MDC8755149.1"/>
    <property type="molecule type" value="Genomic_DNA"/>
</dbReference>
<gene>
    <name evidence="3" type="ORF">OIK40_10915</name>
</gene>
<dbReference type="RefSeq" id="WP_273678353.1">
    <property type="nucleotide sequence ID" value="NZ_JAQQXQ010000007.1"/>
</dbReference>
<evidence type="ECO:0008006" key="5">
    <source>
        <dbReference type="Google" id="ProtNLM"/>
    </source>
</evidence>
<keyword evidence="2" id="KW-0732">Signal</keyword>
<evidence type="ECO:0000256" key="2">
    <source>
        <dbReference type="SAM" id="SignalP"/>
    </source>
</evidence>
<protein>
    <recommendedName>
        <fullName evidence="5">DUF1570 domain-containing protein</fullName>
    </recommendedName>
</protein>
<dbReference type="InterPro" id="IPR011990">
    <property type="entry name" value="TPR-like_helical_dom_sf"/>
</dbReference>
<evidence type="ECO:0000313" key="3">
    <source>
        <dbReference type="EMBL" id="MDC8755149.1"/>
    </source>
</evidence>
<name>A0ABT5JRB9_9SPHN</name>